<protein>
    <recommendedName>
        <fullName evidence="5">Cilia- and flagella-associated protein 99</fullName>
    </recommendedName>
</protein>
<dbReference type="PANTHER" id="PTHR34649">
    <property type="entry name" value="CILIA- AND FLAGELLA-ASSOCIATED PROTEIN 99"/>
    <property type="match status" value="1"/>
</dbReference>
<feature type="region of interest" description="Disordered" evidence="2">
    <location>
        <begin position="1"/>
        <end position="37"/>
    </location>
</feature>
<feature type="region of interest" description="Disordered" evidence="2">
    <location>
        <begin position="210"/>
        <end position="272"/>
    </location>
</feature>
<proteinExistence type="predicted"/>
<dbReference type="InterPro" id="IPR039341">
    <property type="entry name" value="CFAP99"/>
</dbReference>
<feature type="coiled-coil region" evidence="1">
    <location>
        <begin position="540"/>
        <end position="575"/>
    </location>
</feature>
<keyword evidence="4" id="KW-1185">Reference proteome</keyword>
<dbReference type="PANTHER" id="PTHR34649:SF1">
    <property type="entry name" value="CILIA- AND FLAGELLA-ASSOCIATED PROTEIN 99"/>
    <property type="match status" value="1"/>
</dbReference>
<feature type="region of interest" description="Disordered" evidence="2">
    <location>
        <begin position="600"/>
        <end position="627"/>
    </location>
</feature>
<gene>
    <name evidence="3" type="ORF">VaNZ11_011786</name>
</gene>
<dbReference type="EMBL" id="BSDZ01000078">
    <property type="protein sequence ID" value="GLI67593.1"/>
    <property type="molecule type" value="Genomic_DNA"/>
</dbReference>
<feature type="compositionally biased region" description="Polar residues" evidence="2">
    <location>
        <begin position="229"/>
        <end position="239"/>
    </location>
</feature>
<feature type="region of interest" description="Disordered" evidence="2">
    <location>
        <begin position="428"/>
        <end position="454"/>
    </location>
</feature>
<evidence type="ECO:0000313" key="4">
    <source>
        <dbReference type="Proteomes" id="UP001165090"/>
    </source>
</evidence>
<feature type="compositionally biased region" description="Pro residues" evidence="2">
    <location>
        <begin position="242"/>
        <end position="255"/>
    </location>
</feature>
<evidence type="ECO:0000313" key="3">
    <source>
        <dbReference type="EMBL" id="GLI67593.1"/>
    </source>
</evidence>
<organism evidence="3 4">
    <name type="scientific">Volvox africanus</name>
    <dbReference type="NCBI Taxonomy" id="51714"/>
    <lineage>
        <taxon>Eukaryota</taxon>
        <taxon>Viridiplantae</taxon>
        <taxon>Chlorophyta</taxon>
        <taxon>core chlorophytes</taxon>
        <taxon>Chlorophyceae</taxon>
        <taxon>CS clade</taxon>
        <taxon>Chlamydomonadales</taxon>
        <taxon>Volvocaceae</taxon>
        <taxon>Volvox</taxon>
    </lineage>
</organism>
<feature type="compositionally biased region" description="Polar residues" evidence="2">
    <location>
        <begin position="1"/>
        <end position="33"/>
    </location>
</feature>
<comment type="caution">
    <text evidence="3">The sequence shown here is derived from an EMBL/GenBank/DDBJ whole genome shotgun (WGS) entry which is preliminary data.</text>
</comment>
<evidence type="ECO:0000256" key="1">
    <source>
        <dbReference type="SAM" id="Coils"/>
    </source>
</evidence>
<dbReference type="Proteomes" id="UP001165090">
    <property type="component" value="Unassembled WGS sequence"/>
</dbReference>
<feature type="compositionally biased region" description="Basic and acidic residues" evidence="2">
    <location>
        <begin position="604"/>
        <end position="617"/>
    </location>
</feature>
<evidence type="ECO:0008006" key="5">
    <source>
        <dbReference type="Google" id="ProtNLM"/>
    </source>
</evidence>
<name>A0ABQ5SCD5_9CHLO</name>
<feature type="compositionally biased region" description="Basic and acidic residues" evidence="2">
    <location>
        <begin position="261"/>
        <end position="271"/>
    </location>
</feature>
<keyword evidence="1" id="KW-0175">Coiled coil</keyword>
<sequence length="848" mass="96085">MGSRPGSATSFATTGLQLPSRPLSASSAGSNRLSGKPMGAEKLMTTCEHIYKSFNPAQVTLDTHVDNSIAELQIYNSFDDGFIRQVIYGAVRYRRLLSALMDSFYHYNGGTASREDVDMYKLYSYLTIFRLEELTFTNFQRLVDATPPQKMYVLLKYIFDPKYLKEVVREDWLKLYDKEFVDETIERLLSWHSDSSTMLSKLEYRVTLSRKTEEEKETLGTSYAPRAPTVQQPFNLTQQKPKPLPVEDPPPPPIRARPAPKSRDGPTKEEQALQAAREANRAQAERNAKAAPFKLRVLERPTNIEKIREELEEERTRDLTFKGIKAVPMPAQPNAQVKLNAAAILREDALYRRKQAEEADALKRYEAELRDASGFKAWQTAMMEQDEAERAASVERRRQEMAAAQENAIKARQAAVEANQELARAAKEEAKRMEDDLRREREEQARQNAQRRDAVVEARQNVQAAVEKMSQERRLAAEEERRKQAEDARTRAEAAAKEMAERRDIILQLRALEKLPKQRAREFDPTEIGPDYGLLETMSLVELRERLSVAKRRQREEEERQRADILRQKQERETALMEKAANVQRVRRVAAAQAAARRAASAEAADRKQTEVRRWSVDGRGAGTEDGGGAMPQPCVFPTICCCSPVMRQAGLILGAGQGKNGPLQTSKQATKAREADVLQLADKLDAKRAALAAERARIAAEQKRTRFEQMQAAAGAAAVEETKFRELRAGAQREARERQEGKLASATLYEQTRARSQNMRMRNVRQELKAKDDFMRAYDEKMAALRQQASDENMAEMARRTDLVTSQRKFETDIKDRTASTAYKPFQGGSTSMQARLQALGQGVELG</sequence>
<reference evidence="3 4" key="1">
    <citation type="journal article" date="2023" name="IScience">
        <title>Expanded male sex-determining region conserved during the evolution of homothallism in the green alga Volvox.</title>
        <authorList>
            <person name="Yamamoto K."/>
            <person name="Matsuzaki R."/>
            <person name="Mahakham W."/>
            <person name="Heman W."/>
            <person name="Sekimoto H."/>
            <person name="Kawachi M."/>
            <person name="Minakuchi Y."/>
            <person name="Toyoda A."/>
            <person name="Nozaki H."/>
        </authorList>
    </citation>
    <scope>NUCLEOTIDE SEQUENCE [LARGE SCALE GENOMIC DNA]</scope>
    <source>
        <strain evidence="3 4">NIES-4468</strain>
    </source>
</reference>
<evidence type="ECO:0000256" key="2">
    <source>
        <dbReference type="SAM" id="MobiDB-lite"/>
    </source>
</evidence>
<accession>A0ABQ5SCD5</accession>